<dbReference type="Proteomes" id="UP000299102">
    <property type="component" value="Unassembled WGS sequence"/>
</dbReference>
<organism evidence="2 3">
    <name type="scientific">Eumeta variegata</name>
    <name type="common">Bagworm moth</name>
    <name type="synonym">Eumeta japonica</name>
    <dbReference type="NCBI Taxonomy" id="151549"/>
    <lineage>
        <taxon>Eukaryota</taxon>
        <taxon>Metazoa</taxon>
        <taxon>Ecdysozoa</taxon>
        <taxon>Arthropoda</taxon>
        <taxon>Hexapoda</taxon>
        <taxon>Insecta</taxon>
        <taxon>Pterygota</taxon>
        <taxon>Neoptera</taxon>
        <taxon>Endopterygota</taxon>
        <taxon>Lepidoptera</taxon>
        <taxon>Glossata</taxon>
        <taxon>Ditrysia</taxon>
        <taxon>Tineoidea</taxon>
        <taxon>Psychidae</taxon>
        <taxon>Oiketicinae</taxon>
        <taxon>Eumeta</taxon>
    </lineage>
</organism>
<dbReference type="AlphaFoldDB" id="A0A4C1XDY0"/>
<dbReference type="STRING" id="151549.A0A4C1XDY0"/>
<proteinExistence type="predicted"/>
<dbReference type="InterPro" id="IPR013594">
    <property type="entry name" value="Dynein_heavy_tail"/>
</dbReference>
<accession>A0A4C1XDY0</accession>
<reference evidence="2 3" key="1">
    <citation type="journal article" date="2019" name="Commun. Biol.">
        <title>The bagworm genome reveals a unique fibroin gene that provides high tensile strength.</title>
        <authorList>
            <person name="Kono N."/>
            <person name="Nakamura H."/>
            <person name="Ohtoshi R."/>
            <person name="Tomita M."/>
            <person name="Numata K."/>
            <person name="Arakawa K."/>
        </authorList>
    </citation>
    <scope>NUCLEOTIDE SEQUENCE [LARGE SCALE GENOMIC DNA]</scope>
</reference>
<comment type="caution">
    <text evidence="2">The sequence shown here is derived from an EMBL/GenBank/DDBJ whole genome shotgun (WGS) entry which is preliminary data.</text>
</comment>
<dbReference type="EMBL" id="BGZK01000806">
    <property type="protein sequence ID" value="GBP61182.1"/>
    <property type="molecule type" value="Genomic_DNA"/>
</dbReference>
<keyword evidence="3" id="KW-1185">Reference proteome</keyword>
<dbReference type="OrthoDB" id="447173at2759"/>
<evidence type="ECO:0000313" key="3">
    <source>
        <dbReference type="Proteomes" id="UP000299102"/>
    </source>
</evidence>
<dbReference type="Pfam" id="PF08385">
    <property type="entry name" value="DHC_N1"/>
    <property type="match status" value="1"/>
</dbReference>
<evidence type="ECO:0000259" key="1">
    <source>
        <dbReference type="Pfam" id="PF08385"/>
    </source>
</evidence>
<name>A0A4C1XDY0_EUMVA</name>
<feature type="domain" description="Dynein heavy chain tail" evidence="1">
    <location>
        <begin position="2"/>
        <end position="49"/>
    </location>
</feature>
<sequence length="119" mass="13683">MNRLNRALAWYNAIREGSHETEVALIEREISAIDNLLGRGVEELTWHDDFAEWLVEVYSAINTLQERVLTAQGNVKGGLNNIAAWGNVPLHNRKLNPDKMELLAFKERHRRILNRSPVN</sequence>
<evidence type="ECO:0000313" key="2">
    <source>
        <dbReference type="EMBL" id="GBP61182.1"/>
    </source>
</evidence>
<gene>
    <name evidence="2" type="ORF">EVAR_28391_1</name>
</gene>
<protein>
    <submittedName>
        <fullName evidence="2">Dynein beta chain, ciliary</fullName>
    </submittedName>
</protein>